<organism evidence="3">
    <name type="scientific">Oryza barthii</name>
    <dbReference type="NCBI Taxonomy" id="65489"/>
    <lineage>
        <taxon>Eukaryota</taxon>
        <taxon>Viridiplantae</taxon>
        <taxon>Streptophyta</taxon>
        <taxon>Embryophyta</taxon>
        <taxon>Tracheophyta</taxon>
        <taxon>Spermatophyta</taxon>
        <taxon>Magnoliopsida</taxon>
        <taxon>Liliopsida</taxon>
        <taxon>Poales</taxon>
        <taxon>Poaceae</taxon>
        <taxon>BOP clade</taxon>
        <taxon>Oryzoideae</taxon>
        <taxon>Oryzeae</taxon>
        <taxon>Oryzinae</taxon>
        <taxon>Oryza</taxon>
    </lineage>
</organism>
<comment type="similarity">
    <text evidence="1">Belongs to the ribosome-inactivating protein family.</text>
</comment>
<keyword evidence="1" id="KW-0652">Protein synthesis inhibitor</keyword>
<evidence type="ECO:0000313" key="4">
    <source>
        <dbReference type="Proteomes" id="UP000026960"/>
    </source>
</evidence>
<dbReference type="PaxDb" id="65489-OBART08G02130.1"/>
<dbReference type="InterPro" id="IPR036041">
    <property type="entry name" value="Ribosome-inact_prot_sf"/>
</dbReference>
<dbReference type="GO" id="GO:0017148">
    <property type="term" value="P:negative regulation of translation"/>
    <property type="evidence" value="ECO:0007669"/>
    <property type="project" value="UniProtKB-KW"/>
</dbReference>
<protein>
    <recommendedName>
        <fullName evidence="1">rRNA N-glycosylase</fullName>
        <ecNumber evidence="1">3.2.2.22</ecNumber>
    </recommendedName>
</protein>
<dbReference type="InterPro" id="IPR016138">
    <property type="entry name" value="Ribosome_inactivat_prot_sub1"/>
</dbReference>
<keyword evidence="1" id="KW-0378">Hydrolase</keyword>
<sequence length="305" mass="34523">MAGPDKKKGKGKEKVVEDQEPPPSPEFELNLNKLTSTYRKLMEEIPAKLETILNQQAEKENTKFEKIAGKLCTPPKGGGTFLVRLVPRRESNFDEPVYLLFRWKDLYFEAFYSRGKWYRLKDHEEKLPPRSQLPYSEKPDEGIYVLMNTTSYGSIGGSSVVLGPRAWDHCHVSFLKADDLVRQSNKKPLTSGESPALAVPVVGISEPLRFPQLQKWIVENCTATASSDVMVPYEFTKHFTNWGDLSTALFSGKLTEKLKAYTLEQIAEMLGILMSGKREAVRSPPKKKNDHEAGSSRNRGKRKDN</sequence>
<dbReference type="EC" id="3.2.2.22" evidence="1"/>
<feature type="compositionally biased region" description="Basic and acidic residues" evidence="2">
    <location>
        <begin position="1"/>
        <end position="17"/>
    </location>
</feature>
<evidence type="ECO:0000313" key="3">
    <source>
        <dbReference type="EnsemblPlants" id="OBART08G02130.1"/>
    </source>
</evidence>
<comment type="catalytic activity">
    <reaction evidence="1">
        <text>Endohydrolysis of the N-glycosidic bond at one specific adenosine on the 28S rRNA.</text>
        <dbReference type="EC" id="3.2.2.22"/>
    </reaction>
</comment>
<reference evidence="3" key="2">
    <citation type="submission" date="2015-03" db="UniProtKB">
        <authorList>
            <consortium name="EnsemblPlants"/>
        </authorList>
    </citation>
    <scope>IDENTIFICATION</scope>
</reference>
<reference evidence="3" key="1">
    <citation type="journal article" date="2009" name="Rice">
        <title>De Novo Next Generation Sequencing of Plant Genomes.</title>
        <authorList>
            <person name="Rounsley S."/>
            <person name="Marri P.R."/>
            <person name="Yu Y."/>
            <person name="He R."/>
            <person name="Sisneros N."/>
            <person name="Goicoechea J.L."/>
            <person name="Lee S.J."/>
            <person name="Angelova A."/>
            <person name="Kudrna D."/>
            <person name="Luo M."/>
            <person name="Affourtit J."/>
            <person name="Desany B."/>
            <person name="Knight J."/>
            <person name="Niazi F."/>
            <person name="Egholm M."/>
            <person name="Wing R.A."/>
        </authorList>
    </citation>
    <scope>NUCLEOTIDE SEQUENCE [LARGE SCALE GENOMIC DNA]</scope>
    <source>
        <strain evidence="3">cv. IRGC 105608</strain>
    </source>
</reference>
<keyword evidence="1" id="KW-0611">Plant defense</keyword>
<dbReference type="InterPro" id="IPR001574">
    <property type="entry name" value="Ribosome_inactivat_prot"/>
</dbReference>
<accession>A0A0D3GW32</accession>
<name>A0A0D3GW32_9ORYZ</name>
<dbReference type="PANTHER" id="PTHR33453">
    <property type="match status" value="1"/>
</dbReference>
<dbReference type="SUPFAM" id="SSF56371">
    <property type="entry name" value="Ribosome inactivating proteins (RIP)"/>
    <property type="match status" value="1"/>
</dbReference>
<feature type="compositionally biased region" description="Basic and acidic residues" evidence="2">
    <location>
        <begin position="277"/>
        <end position="294"/>
    </location>
</feature>
<dbReference type="Proteomes" id="UP000026960">
    <property type="component" value="Chromosome 8"/>
</dbReference>
<keyword evidence="1" id="KW-0800">Toxin</keyword>
<dbReference type="Gene3D" id="3.40.420.10">
    <property type="entry name" value="Ricin (A subunit), domain 1"/>
    <property type="match status" value="1"/>
</dbReference>
<dbReference type="Gramene" id="OBART08G02130.1">
    <property type="protein sequence ID" value="OBART08G02130.1"/>
    <property type="gene ID" value="OBART08G02130"/>
</dbReference>
<dbReference type="EnsemblPlants" id="OBART08G02130.1">
    <property type="protein sequence ID" value="OBART08G02130.1"/>
    <property type="gene ID" value="OBART08G02130"/>
</dbReference>
<dbReference type="HOGENOM" id="CLU_057606_0_0_1"/>
<feature type="region of interest" description="Disordered" evidence="2">
    <location>
        <begin position="1"/>
        <end position="29"/>
    </location>
</feature>
<dbReference type="GO" id="GO:0090729">
    <property type="term" value="F:toxin activity"/>
    <property type="evidence" value="ECO:0007669"/>
    <property type="project" value="UniProtKB-KW"/>
</dbReference>
<dbReference type="AlphaFoldDB" id="A0A0D3GW32"/>
<dbReference type="GO" id="GO:0006952">
    <property type="term" value="P:defense response"/>
    <property type="evidence" value="ECO:0007669"/>
    <property type="project" value="UniProtKB-KW"/>
</dbReference>
<feature type="region of interest" description="Disordered" evidence="2">
    <location>
        <begin position="277"/>
        <end position="305"/>
    </location>
</feature>
<dbReference type="PANTHER" id="PTHR33453:SF43">
    <property type="entry name" value="RRNA N-GLYCOSYLASE"/>
    <property type="match status" value="1"/>
</dbReference>
<evidence type="ECO:0000256" key="1">
    <source>
        <dbReference type="RuleBase" id="RU004915"/>
    </source>
</evidence>
<keyword evidence="4" id="KW-1185">Reference proteome</keyword>
<evidence type="ECO:0000256" key="2">
    <source>
        <dbReference type="SAM" id="MobiDB-lite"/>
    </source>
</evidence>
<proteinExistence type="inferred from homology"/>
<dbReference type="Pfam" id="PF00161">
    <property type="entry name" value="RIP"/>
    <property type="match status" value="1"/>
</dbReference>
<dbReference type="GO" id="GO:0030598">
    <property type="term" value="F:rRNA N-glycosylase activity"/>
    <property type="evidence" value="ECO:0007669"/>
    <property type="project" value="UniProtKB-EC"/>
</dbReference>